<comment type="cofactor">
    <cofactor evidence="1">
        <name>Mg(2+)</name>
        <dbReference type="ChEBI" id="CHEBI:18420"/>
    </cofactor>
</comment>
<dbReference type="InterPro" id="IPR009061">
    <property type="entry name" value="DNA-bd_dom_put_sf"/>
</dbReference>
<dbReference type="CDD" id="cd00769">
    <property type="entry name" value="PheRS_beta_core"/>
    <property type="match status" value="1"/>
</dbReference>
<dbReference type="Pfam" id="PF03484">
    <property type="entry name" value="B5"/>
    <property type="match status" value="1"/>
</dbReference>
<dbReference type="EMBL" id="PUHW01000073">
    <property type="protein sequence ID" value="KAG0689553.1"/>
    <property type="molecule type" value="Genomic_DNA"/>
</dbReference>
<keyword evidence="9" id="KW-0479">Metal-binding</keyword>
<evidence type="ECO:0000256" key="13">
    <source>
        <dbReference type="ARBA" id="ARBA00022917"/>
    </source>
</evidence>
<evidence type="ECO:0000313" key="18">
    <source>
        <dbReference type="EMBL" id="KAG0689553.1"/>
    </source>
</evidence>
<keyword evidence="14" id="KW-0030">Aminoacyl-tRNA synthetase</keyword>
<dbReference type="SMART" id="SM00874">
    <property type="entry name" value="B5"/>
    <property type="match status" value="1"/>
</dbReference>
<sequence>MPTVAVDKQDLFDLLGKNYTTQEFDELCFQFGIELDEDTTEDVKGTDERPQLKIEIGANRYDMLCIEGIAQALNQYLGRVQPPAYKLVPSKPETSLTIKESTSTIRPFAAAAILRNIKFTQRAYDSFIALQDKLHANLCRGRTLVAMGTHDLDTLTGPFTYEALPPKDIKFAPLNQTKEMNGEELMEFYKTDKNIGRYLPIIEDSPVYPVILDANRTVCSLPPIINSNHSKITLETRNVFLDITGTDKTKVEIVVNQLVAMFSRYCDEPFTVEPVQIISEHNNQTRVCPDLTKRSLEVESQYINSILALELSNEKICSLLSKMSLDATPSTKDSKLIDVEIPITRPDVLHACDVMEDCAISYGYDNLVKTYPKSVATTAYPLPINKVSDILRTASAQAGWLEVLPLTLCSHSENFEYLLDNDDSQAVQLENPKTVEYEVVRTSLVPGILKTIKENKNHSLPIKVFESGDIVLKVPELERGAKNQRNWCAAFAGKKSGFEYTQGLLTKIMQTMRVPWLDELQKNTNTRGFWTEGSDERNMFFPGRGASIYFRARPEDKAIKVGHLGVLHPEVLSNFEIPFALSIVEINAEIFL</sequence>
<dbReference type="Pfam" id="PF03483">
    <property type="entry name" value="B3_4"/>
    <property type="match status" value="1"/>
</dbReference>
<evidence type="ECO:0000256" key="5">
    <source>
        <dbReference type="ARBA" id="ARBA00012814"/>
    </source>
</evidence>
<dbReference type="SMART" id="SM00873">
    <property type="entry name" value="B3_4"/>
    <property type="match status" value="1"/>
</dbReference>
<evidence type="ECO:0000256" key="9">
    <source>
        <dbReference type="ARBA" id="ARBA00022723"/>
    </source>
</evidence>
<evidence type="ECO:0000313" key="19">
    <source>
        <dbReference type="Proteomes" id="UP000697127"/>
    </source>
</evidence>
<dbReference type="InterPro" id="IPR041616">
    <property type="entry name" value="PheRS_beta_core"/>
</dbReference>
<dbReference type="GO" id="GO:0003723">
    <property type="term" value="F:RNA binding"/>
    <property type="evidence" value="ECO:0007669"/>
    <property type="project" value="InterPro"/>
</dbReference>
<dbReference type="GO" id="GO:0005524">
    <property type="term" value="F:ATP binding"/>
    <property type="evidence" value="ECO:0007669"/>
    <property type="project" value="UniProtKB-KW"/>
</dbReference>
<dbReference type="PANTHER" id="PTHR10947:SF0">
    <property type="entry name" value="PHENYLALANINE--TRNA LIGASE BETA SUBUNIT"/>
    <property type="match status" value="1"/>
</dbReference>
<dbReference type="NCBIfam" id="TIGR00471">
    <property type="entry name" value="pheT_arch"/>
    <property type="match status" value="1"/>
</dbReference>
<dbReference type="OrthoDB" id="1698572at2759"/>
<organism evidence="18 19">
    <name type="scientific">Pichia californica</name>
    <dbReference type="NCBI Taxonomy" id="460514"/>
    <lineage>
        <taxon>Eukaryota</taxon>
        <taxon>Fungi</taxon>
        <taxon>Dikarya</taxon>
        <taxon>Ascomycota</taxon>
        <taxon>Saccharomycotina</taxon>
        <taxon>Pichiomycetes</taxon>
        <taxon>Pichiales</taxon>
        <taxon>Pichiaceae</taxon>
        <taxon>Pichia</taxon>
    </lineage>
</organism>
<dbReference type="GO" id="GO:0009328">
    <property type="term" value="C:phenylalanine-tRNA ligase complex"/>
    <property type="evidence" value="ECO:0007669"/>
    <property type="project" value="TreeGrafter"/>
</dbReference>
<dbReference type="GO" id="GO:0000287">
    <property type="term" value="F:magnesium ion binding"/>
    <property type="evidence" value="ECO:0007669"/>
    <property type="project" value="InterPro"/>
</dbReference>
<gene>
    <name evidence="18" type="primary">FRS1</name>
    <name evidence="18" type="ORF">C6P40_004856</name>
</gene>
<evidence type="ECO:0000256" key="4">
    <source>
        <dbReference type="ARBA" id="ARBA00011209"/>
    </source>
</evidence>
<dbReference type="InterPro" id="IPR005146">
    <property type="entry name" value="B3/B4_tRNA-bd"/>
</dbReference>
<dbReference type="SUPFAM" id="SSF56037">
    <property type="entry name" value="PheT/TilS domain"/>
    <property type="match status" value="1"/>
</dbReference>
<dbReference type="FunFam" id="3.30.56.10:FF:000006">
    <property type="entry name" value="Phenylalanyl-tRNA synthetase subunit beta"/>
    <property type="match status" value="1"/>
</dbReference>
<evidence type="ECO:0000256" key="10">
    <source>
        <dbReference type="ARBA" id="ARBA00022741"/>
    </source>
</evidence>
<comment type="subunit">
    <text evidence="4">Tetramer of two alpha and two beta subunits.</text>
</comment>
<dbReference type="AlphaFoldDB" id="A0A9P7BHK9"/>
<dbReference type="InterPro" id="IPR020825">
    <property type="entry name" value="Phe-tRNA_synthase-like_B3/B4"/>
</dbReference>
<dbReference type="InterPro" id="IPR045864">
    <property type="entry name" value="aa-tRNA-synth_II/BPL/LPL"/>
</dbReference>
<dbReference type="InterPro" id="IPR004531">
    <property type="entry name" value="Phe-tRNA-synth_IIc_bsu_arc_euk"/>
</dbReference>
<keyword evidence="12" id="KW-0460">Magnesium</keyword>
<evidence type="ECO:0000256" key="15">
    <source>
        <dbReference type="ARBA" id="ARBA00033189"/>
    </source>
</evidence>
<evidence type="ECO:0000256" key="1">
    <source>
        <dbReference type="ARBA" id="ARBA00001946"/>
    </source>
</evidence>
<keyword evidence="7" id="KW-0963">Cytoplasm</keyword>
<dbReference type="Gene3D" id="3.50.40.10">
    <property type="entry name" value="Phenylalanyl-trna Synthetase, Chain B, domain 3"/>
    <property type="match status" value="1"/>
</dbReference>
<feature type="domain" description="B5" evidence="17">
    <location>
        <begin position="291"/>
        <end position="369"/>
    </location>
</feature>
<evidence type="ECO:0000259" key="17">
    <source>
        <dbReference type="PROSITE" id="PS51483"/>
    </source>
</evidence>
<dbReference type="SUPFAM" id="SSF55681">
    <property type="entry name" value="Class II aaRS and biotin synthetases"/>
    <property type="match status" value="1"/>
</dbReference>
<evidence type="ECO:0000256" key="16">
    <source>
        <dbReference type="ARBA" id="ARBA00049255"/>
    </source>
</evidence>
<dbReference type="Gene3D" id="3.30.930.10">
    <property type="entry name" value="Bira Bifunctional Protein, Domain 2"/>
    <property type="match status" value="1"/>
</dbReference>
<keyword evidence="19" id="KW-1185">Reference proteome</keyword>
<dbReference type="InterPro" id="IPR040659">
    <property type="entry name" value="PhetRS_B1"/>
</dbReference>
<evidence type="ECO:0000256" key="11">
    <source>
        <dbReference type="ARBA" id="ARBA00022840"/>
    </source>
</evidence>
<dbReference type="GO" id="GO:0006432">
    <property type="term" value="P:phenylalanyl-tRNA aminoacylation"/>
    <property type="evidence" value="ECO:0007669"/>
    <property type="project" value="InterPro"/>
</dbReference>
<evidence type="ECO:0000256" key="2">
    <source>
        <dbReference type="ARBA" id="ARBA00004496"/>
    </source>
</evidence>
<evidence type="ECO:0000256" key="3">
    <source>
        <dbReference type="ARBA" id="ARBA00007438"/>
    </source>
</evidence>
<dbReference type="Gene3D" id="3.30.56.10">
    <property type="match status" value="2"/>
</dbReference>
<evidence type="ECO:0000256" key="12">
    <source>
        <dbReference type="ARBA" id="ARBA00022842"/>
    </source>
</evidence>
<dbReference type="SUPFAM" id="SSF46955">
    <property type="entry name" value="Putative DNA-binding domain"/>
    <property type="match status" value="2"/>
</dbReference>
<evidence type="ECO:0000256" key="14">
    <source>
        <dbReference type="ARBA" id="ARBA00023146"/>
    </source>
</evidence>
<reference evidence="18" key="1">
    <citation type="submission" date="2020-11" db="EMBL/GenBank/DDBJ databases">
        <title>Kefir isolates.</title>
        <authorList>
            <person name="Marcisauskas S."/>
            <person name="Kim Y."/>
            <person name="Blasche S."/>
        </authorList>
    </citation>
    <scope>NUCLEOTIDE SEQUENCE</scope>
    <source>
        <strain evidence="18">Olga-1</strain>
    </source>
</reference>
<keyword evidence="11" id="KW-0067">ATP-binding</keyword>
<dbReference type="PANTHER" id="PTHR10947">
    <property type="entry name" value="PHENYLALANYL-TRNA SYNTHETASE BETA CHAIN AND LEUCINE-RICH REPEAT-CONTAINING PROTEIN 47"/>
    <property type="match status" value="1"/>
</dbReference>
<keyword evidence="8 18" id="KW-0436">Ligase</keyword>
<dbReference type="InterPro" id="IPR005147">
    <property type="entry name" value="tRNA_synthase_B5-dom"/>
</dbReference>
<evidence type="ECO:0000256" key="7">
    <source>
        <dbReference type="ARBA" id="ARBA00022490"/>
    </source>
</evidence>
<accession>A0A9P7BHK9</accession>
<comment type="subcellular location">
    <subcellularLocation>
        <location evidence="2">Cytoplasm</location>
    </subcellularLocation>
</comment>
<comment type="catalytic activity">
    <reaction evidence="16">
        <text>tRNA(Phe) + L-phenylalanine + ATP = L-phenylalanyl-tRNA(Phe) + AMP + diphosphate + H(+)</text>
        <dbReference type="Rhea" id="RHEA:19413"/>
        <dbReference type="Rhea" id="RHEA-COMP:9668"/>
        <dbReference type="Rhea" id="RHEA-COMP:9699"/>
        <dbReference type="ChEBI" id="CHEBI:15378"/>
        <dbReference type="ChEBI" id="CHEBI:30616"/>
        <dbReference type="ChEBI" id="CHEBI:33019"/>
        <dbReference type="ChEBI" id="CHEBI:58095"/>
        <dbReference type="ChEBI" id="CHEBI:78442"/>
        <dbReference type="ChEBI" id="CHEBI:78531"/>
        <dbReference type="ChEBI" id="CHEBI:456215"/>
        <dbReference type="EC" id="6.1.1.20"/>
    </reaction>
</comment>
<protein>
    <recommendedName>
        <fullName evidence="6">Phenylalanine--tRNA ligase beta subunit</fullName>
        <ecNumber evidence="5">6.1.1.20</ecNumber>
    </recommendedName>
    <alternativeName>
        <fullName evidence="15">Phenylalanyl-tRNA synthetase beta subunit</fullName>
    </alternativeName>
</protein>
<dbReference type="EC" id="6.1.1.20" evidence="5"/>
<dbReference type="Pfam" id="PF17759">
    <property type="entry name" value="tRNA_synthFbeta"/>
    <property type="match status" value="1"/>
</dbReference>
<proteinExistence type="inferred from homology"/>
<dbReference type="Proteomes" id="UP000697127">
    <property type="component" value="Unassembled WGS sequence"/>
</dbReference>
<dbReference type="Pfam" id="PF18262">
    <property type="entry name" value="PhetRS_B1"/>
    <property type="match status" value="1"/>
</dbReference>
<comment type="caution">
    <text evidence="18">The sequence shown here is derived from an EMBL/GenBank/DDBJ whole genome shotgun (WGS) entry which is preliminary data.</text>
</comment>
<keyword evidence="13" id="KW-0648">Protein biosynthesis</keyword>
<dbReference type="FunFam" id="3.30.56.10:FF:000004">
    <property type="entry name" value="Phenylalanyl-tRNA synthetase, beta subunit"/>
    <property type="match status" value="1"/>
</dbReference>
<dbReference type="PROSITE" id="PS51483">
    <property type="entry name" value="B5"/>
    <property type="match status" value="1"/>
</dbReference>
<evidence type="ECO:0000256" key="6">
    <source>
        <dbReference type="ARBA" id="ARBA00017032"/>
    </source>
</evidence>
<keyword evidence="10" id="KW-0547">Nucleotide-binding</keyword>
<comment type="similarity">
    <text evidence="3">Belongs to the phenylalanyl-tRNA synthetase beta subunit family. Type 2 subfamily.</text>
</comment>
<name>A0A9P7BHK9_9ASCO</name>
<dbReference type="GO" id="GO:0004826">
    <property type="term" value="F:phenylalanine-tRNA ligase activity"/>
    <property type="evidence" value="ECO:0007669"/>
    <property type="project" value="UniProtKB-EC"/>
</dbReference>
<dbReference type="FunFam" id="3.50.40.10:FF:000002">
    <property type="entry name" value="phenylalanine--tRNA ligase beta subunit"/>
    <property type="match status" value="1"/>
</dbReference>
<evidence type="ECO:0000256" key="8">
    <source>
        <dbReference type="ARBA" id="ARBA00022598"/>
    </source>
</evidence>
<dbReference type="InterPro" id="IPR045060">
    <property type="entry name" value="Phe-tRNA-ligase_IIc_bsu"/>
</dbReference>